<evidence type="ECO:0000256" key="4">
    <source>
        <dbReference type="ARBA" id="ARBA00022702"/>
    </source>
</evidence>
<keyword evidence="8" id="KW-1185">Reference proteome</keyword>
<evidence type="ECO:0000256" key="2">
    <source>
        <dbReference type="ARBA" id="ARBA00009178"/>
    </source>
</evidence>
<evidence type="ECO:0000256" key="1">
    <source>
        <dbReference type="ARBA" id="ARBA00004613"/>
    </source>
</evidence>
<protein>
    <submittedName>
        <fullName evidence="7">Uncharacterized protein</fullName>
    </submittedName>
</protein>
<organism evidence="7 8">
    <name type="scientific">Ilex paraguariensis</name>
    <name type="common">yerba mate</name>
    <dbReference type="NCBI Taxonomy" id="185542"/>
    <lineage>
        <taxon>Eukaryota</taxon>
        <taxon>Viridiplantae</taxon>
        <taxon>Streptophyta</taxon>
        <taxon>Embryophyta</taxon>
        <taxon>Tracheophyta</taxon>
        <taxon>Spermatophyta</taxon>
        <taxon>Magnoliopsida</taxon>
        <taxon>eudicotyledons</taxon>
        <taxon>Gunneridae</taxon>
        <taxon>Pentapetalae</taxon>
        <taxon>asterids</taxon>
        <taxon>campanulids</taxon>
        <taxon>Aquifoliales</taxon>
        <taxon>Aquifoliaceae</taxon>
        <taxon>Ilex</taxon>
    </lineage>
</organism>
<dbReference type="GO" id="GO:0005576">
    <property type="term" value="C:extracellular region"/>
    <property type="evidence" value="ECO:0007669"/>
    <property type="project" value="UniProtKB-SubCell"/>
</dbReference>
<comment type="subcellular location">
    <subcellularLocation>
        <location evidence="1">Secreted</location>
    </subcellularLocation>
</comment>
<evidence type="ECO:0000313" key="8">
    <source>
        <dbReference type="Proteomes" id="UP001642360"/>
    </source>
</evidence>
<dbReference type="EMBL" id="CAUOFW020001925">
    <property type="protein sequence ID" value="CAK9149705.1"/>
    <property type="molecule type" value="Genomic_DNA"/>
</dbReference>
<gene>
    <name evidence="7" type="ORF">ILEXP_LOCUS17772</name>
</gene>
<keyword evidence="4" id="KW-0372">Hormone</keyword>
<comment type="similarity">
    <text evidence="2">Belongs to the plant rapid alkalinization factor (RALF) family.</text>
</comment>
<proteinExistence type="inferred from homology"/>
<keyword evidence="6" id="KW-1015">Disulfide bond</keyword>
<comment type="caution">
    <text evidence="7">The sequence shown here is derived from an EMBL/GenBank/DDBJ whole genome shotgun (WGS) entry which is preliminary data.</text>
</comment>
<reference evidence="7 8" key="1">
    <citation type="submission" date="2024-02" db="EMBL/GenBank/DDBJ databases">
        <authorList>
            <person name="Vignale AGUSTIN F."/>
            <person name="Sosa J E."/>
            <person name="Modenutti C."/>
        </authorList>
    </citation>
    <scope>NUCLEOTIDE SEQUENCE [LARGE SCALE GENOMIC DNA]</scope>
</reference>
<keyword evidence="3" id="KW-0964">Secreted</keyword>
<evidence type="ECO:0000256" key="6">
    <source>
        <dbReference type="ARBA" id="ARBA00023157"/>
    </source>
</evidence>
<name>A0ABC8RXL7_9AQUA</name>
<evidence type="ECO:0000313" key="7">
    <source>
        <dbReference type="EMBL" id="CAK9149705.1"/>
    </source>
</evidence>
<sequence>MVAKRVCAGKIGQCEEMVAEEEEMDSEINRRVLMMQKRYISYDTLKRDMIPCNRPGVSYYNCKNAGEANSYNRGCEVITRCRGVSDIHA</sequence>
<accession>A0ABC8RXL7</accession>
<dbReference type="PANTHER" id="PTHR33136:SF36">
    <property type="entry name" value="PROTEIN RALF-LIKE 31"/>
    <property type="match status" value="1"/>
</dbReference>
<dbReference type="GO" id="GO:0005179">
    <property type="term" value="F:hormone activity"/>
    <property type="evidence" value="ECO:0007669"/>
    <property type="project" value="UniProtKB-KW"/>
</dbReference>
<evidence type="ECO:0000256" key="3">
    <source>
        <dbReference type="ARBA" id="ARBA00022525"/>
    </source>
</evidence>
<dbReference type="InterPro" id="IPR008801">
    <property type="entry name" value="RALF"/>
</dbReference>
<dbReference type="Pfam" id="PF05498">
    <property type="entry name" value="RALF"/>
    <property type="match status" value="1"/>
</dbReference>
<dbReference type="AlphaFoldDB" id="A0ABC8RXL7"/>
<dbReference type="PANTHER" id="PTHR33136">
    <property type="entry name" value="RAPID ALKALINIZATION FACTOR-LIKE"/>
    <property type="match status" value="1"/>
</dbReference>
<evidence type="ECO:0000256" key="5">
    <source>
        <dbReference type="ARBA" id="ARBA00022729"/>
    </source>
</evidence>
<dbReference type="Proteomes" id="UP001642360">
    <property type="component" value="Unassembled WGS sequence"/>
</dbReference>
<keyword evidence="5" id="KW-0732">Signal</keyword>